<protein>
    <submittedName>
        <fullName evidence="2">Unnamed protein product</fullName>
    </submittedName>
</protein>
<proteinExistence type="predicted"/>
<dbReference type="AlphaFoldDB" id="A0A9W6XKB3"/>
<keyword evidence="1" id="KW-0560">Oxidoreductase</keyword>
<evidence type="ECO:0000313" key="3">
    <source>
        <dbReference type="Proteomes" id="UP001165083"/>
    </source>
</evidence>
<accession>A0A9W6XKB3</accession>
<keyword evidence="3" id="KW-1185">Reference proteome</keyword>
<dbReference type="Gene3D" id="3.40.830.10">
    <property type="entry name" value="LigB-like"/>
    <property type="match status" value="1"/>
</dbReference>
<dbReference type="SUPFAM" id="SSF53213">
    <property type="entry name" value="LigB-like"/>
    <property type="match status" value="1"/>
</dbReference>
<dbReference type="PANTHER" id="PTHR30096:SF0">
    <property type="entry name" value="4,5-DOPA DIOXYGENASE EXTRADIOL-LIKE PROTEIN"/>
    <property type="match status" value="1"/>
</dbReference>
<name>A0A9W6XKB3_9STRA</name>
<dbReference type="OrthoDB" id="7396853at2759"/>
<dbReference type="EMBL" id="BSXW01002185">
    <property type="protein sequence ID" value="GMF41214.1"/>
    <property type="molecule type" value="Genomic_DNA"/>
</dbReference>
<organism evidence="2 3">
    <name type="scientific">Phytophthora lilii</name>
    <dbReference type="NCBI Taxonomy" id="2077276"/>
    <lineage>
        <taxon>Eukaryota</taxon>
        <taxon>Sar</taxon>
        <taxon>Stramenopiles</taxon>
        <taxon>Oomycota</taxon>
        <taxon>Peronosporomycetes</taxon>
        <taxon>Peronosporales</taxon>
        <taxon>Peronosporaceae</taxon>
        <taxon>Phytophthora</taxon>
    </lineage>
</organism>
<dbReference type="PANTHER" id="PTHR30096">
    <property type="entry name" value="4,5-DOPA DIOXYGENASE EXTRADIOL-LIKE PROTEIN"/>
    <property type="match status" value="1"/>
</dbReference>
<dbReference type="GO" id="GO:0016491">
    <property type="term" value="F:oxidoreductase activity"/>
    <property type="evidence" value="ECO:0007669"/>
    <property type="project" value="UniProtKB-KW"/>
</dbReference>
<comment type="caution">
    <text evidence="2">The sequence shown here is derived from an EMBL/GenBank/DDBJ whole genome shotgun (WGS) entry which is preliminary data.</text>
</comment>
<evidence type="ECO:0000256" key="1">
    <source>
        <dbReference type="ARBA" id="ARBA00023002"/>
    </source>
</evidence>
<evidence type="ECO:0000313" key="2">
    <source>
        <dbReference type="EMBL" id="GMF41214.1"/>
    </source>
</evidence>
<reference evidence="2" key="1">
    <citation type="submission" date="2023-04" db="EMBL/GenBank/DDBJ databases">
        <title>Phytophthora lilii NBRC 32176.</title>
        <authorList>
            <person name="Ichikawa N."/>
            <person name="Sato H."/>
            <person name="Tonouchi N."/>
        </authorList>
    </citation>
    <scope>NUCLEOTIDE SEQUENCE</scope>
    <source>
        <strain evidence="2">NBRC 32176</strain>
    </source>
</reference>
<sequence length="107" mass="11835">MNKFRQPVVAVSHGAGPLWLLEDGFVGLDKHSPSAKNVADIFNKIYMSDAHLPKRILFVSAHWESRSSGIEISKSAAPEMFYDYSGFPAESYELVYGAKATPTSLQE</sequence>
<dbReference type="Proteomes" id="UP001165083">
    <property type="component" value="Unassembled WGS sequence"/>
</dbReference>
<gene>
    <name evidence="2" type="ORF">Plil01_001664300</name>
</gene>